<dbReference type="InterPro" id="IPR036890">
    <property type="entry name" value="HATPase_C_sf"/>
</dbReference>
<evidence type="ECO:0000256" key="6">
    <source>
        <dbReference type="ARBA" id="ARBA00022777"/>
    </source>
</evidence>
<dbReference type="SUPFAM" id="SSF55874">
    <property type="entry name" value="ATPase domain of HSP90 chaperone/DNA topoisomerase II/histidine kinase"/>
    <property type="match status" value="1"/>
</dbReference>
<dbReference type="SUPFAM" id="SSF47384">
    <property type="entry name" value="Homodimeric domain of signal transducing histidine kinase"/>
    <property type="match status" value="1"/>
</dbReference>
<evidence type="ECO:0000256" key="3">
    <source>
        <dbReference type="ARBA" id="ARBA00012438"/>
    </source>
</evidence>
<dbReference type="SMART" id="SM00388">
    <property type="entry name" value="HisKA"/>
    <property type="match status" value="1"/>
</dbReference>
<accession>A0ABT2TMM4</accession>
<dbReference type="EMBL" id="JAOQJQ010000007">
    <property type="protein sequence ID" value="MCU6763473.1"/>
    <property type="molecule type" value="Genomic_DNA"/>
</dbReference>
<dbReference type="RefSeq" id="WP_158426113.1">
    <property type="nucleotide sequence ID" value="NZ_JAOQJQ010000007.1"/>
</dbReference>
<dbReference type="SMART" id="SM00387">
    <property type="entry name" value="HATPase_c"/>
    <property type="match status" value="1"/>
</dbReference>
<feature type="transmembrane region" description="Helical" evidence="8">
    <location>
        <begin position="12"/>
        <end position="29"/>
    </location>
</feature>
<keyword evidence="7" id="KW-0902">Two-component regulatory system</keyword>
<dbReference type="Pfam" id="PF00512">
    <property type="entry name" value="HisKA"/>
    <property type="match status" value="1"/>
</dbReference>
<evidence type="ECO:0000256" key="5">
    <source>
        <dbReference type="ARBA" id="ARBA00022679"/>
    </source>
</evidence>
<dbReference type="InterPro" id="IPR036097">
    <property type="entry name" value="HisK_dim/P_sf"/>
</dbReference>
<protein>
    <recommendedName>
        <fullName evidence="3">histidine kinase</fullName>
        <ecNumber evidence="3">2.7.13.3</ecNumber>
    </recommendedName>
</protein>
<dbReference type="InterPro" id="IPR004358">
    <property type="entry name" value="Sig_transdc_His_kin-like_C"/>
</dbReference>
<evidence type="ECO:0000256" key="4">
    <source>
        <dbReference type="ARBA" id="ARBA00022553"/>
    </source>
</evidence>
<comment type="subcellular location">
    <subcellularLocation>
        <location evidence="2">Membrane</location>
    </subcellularLocation>
</comment>
<dbReference type="InterPro" id="IPR003594">
    <property type="entry name" value="HATPase_dom"/>
</dbReference>
<organism evidence="10 11">
    <name type="scientific">Brotonthovivens ammoniilytica</name>
    <dbReference type="NCBI Taxonomy" id="2981725"/>
    <lineage>
        <taxon>Bacteria</taxon>
        <taxon>Bacillati</taxon>
        <taxon>Bacillota</taxon>
        <taxon>Clostridia</taxon>
        <taxon>Lachnospirales</taxon>
        <taxon>Lachnospiraceae</taxon>
        <taxon>Brotonthovivens</taxon>
    </lineage>
</organism>
<evidence type="ECO:0000313" key="11">
    <source>
        <dbReference type="Proteomes" id="UP001652442"/>
    </source>
</evidence>
<keyword evidence="10" id="KW-0946">Virion</keyword>
<evidence type="ECO:0000256" key="8">
    <source>
        <dbReference type="SAM" id="Phobius"/>
    </source>
</evidence>
<evidence type="ECO:0000256" key="2">
    <source>
        <dbReference type="ARBA" id="ARBA00004370"/>
    </source>
</evidence>
<evidence type="ECO:0000256" key="1">
    <source>
        <dbReference type="ARBA" id="ARBA00000085"/>
    </source>
</evidence>
<proteinExistence type="predicted"/>
<name>A0ABT2TMM4_9FIRM</name>
<reference evidence="10 11" key="1">
    <citation type="journal article" date="2021" name="ISME Commun">
        <title>Automated analysis of genomic sequences facilitates high-throughput and comprehensive description of bacteria.</title>
        <authorList>
            <person name="Hitch T.C.A."/>
        </authorList>
    </citation>
    <scope>NUCLEOTIDE SEQUENCE [LARGE SCALE GENOMIC DNA]</scope>
    <source>
        <strain evidence="10 11">Sanger_109</strain>
    </source>
</reference>
<feature type="domain" description="Histidine kinase" evidence="9">
    <location>
        <begin position="121"/>
        <end position="332"/>
    </location>
</feature>
<dbReference type="CDD" id="cd00082">
    <property type="entry name" value="HisKA"/>
    <property type="match status" value="1"/>
</dbReference>
<keyword evidence="4" id="KW-0597">Phosphoprotein</keyword>
<dbReference type="PROSITE" id="PS50109">
    <property type="entry name" value="HIS_KIN"/>
    <property type="match status" value="1"/>
</dbReference>
<sequence>MKLLRNAQVRNHLILYCVLSSGAAVLGFLLCRESGFLICILGAVFIVLYLMEMKKRYRHMEAFVSRVDAVLHGEEQICFSDYQEGELSLLRNEVVKLTVRLREQAEQLKKDKILLADSIADISHQIRTPLTALNLLTVSMRSQELTKEDRRVKLMEMSQLLERIEWQISALLKAARLDAGTVELEKQEISLKRLIEKAAEPLLISMELREQELLLNLSGNFCGDFMWTAEAVGNILKNCTEHVPAGGKISVTARENALYSEILISDTGEGFDTEDLPHLFERFYKGKNAGSQSIGIGLALARMIIVRQDGIIKAENQKDKGALFTIKFYKSVI</sequence>
<keyword evidence="8" id="KW-0812">Transmembrane</keyword>
<keyword evidence="6 10" id="KW-0418">Kinase</keyword>
<dbReference type="InterPro" id="IPR005467">
    <property type="entry name" value="His_kinase_dom"/>
</dbReference>
<evidence type="ECO:0000313" key="10">
    <source>
        <dbReference type="EMBL" id="MCU6763473.1"/>
    </source>
</evidence>
<feature type="transmembrane region" description="Helical" evidence="8">
    <location>
        <begin position="35"/>
        <end position="51"/>
    </location>
</feature>
<keyword evidence="10" id="KW-0167">Capsid protein</keyword>
<dbReference type="Gene3D" id="1.10.287.130">
    <property type="match status" value="1"/>
</dbReference>
<comment type="caution">
    <text evidence="10">The sequence shown here is derived from an EMBL/GenBank/DDBJ whole genome shotgun (WGS) entry which is preliminary data.</text>
</comment>
<dbReference type="PANTHER" id="PTHR45453">
    <property type="entry name" value="PHOSPHATE REGULON SENSOR PROTEIN PHOR"/>
    <property type="match status" value="1"/>
</dbReference>
<comment type="catalytic activity">
    <reaction evidence="1">
        <text>ATP + protein L-histidine = ADP + protein N-phospho-L-histidine.</text>
        <dbReference type="EC" id="2.7.13.3"/>
    </reaction>
</comment>
<evidence type="ECO:0000259" key="9">
    <source>
        <dbReference type="PROSITE" id="PS50109"/>
    </source>
</evidence>
<gene>
    <name evidence="10" type="ORF">OCV88_14250</name>
</gene>
<keyword evidence="8" id="KW-1133">Transmembrane helix</keyword>
<dbReference type="PRINTS" id="PR00344">
    <property type="entry name" value="BCTRLSENSOR"/>
</dbReference>
<keyword evidence="5" id="KW-0808">Transferase</keyword>
<dbReference type="Pfam" id="PF02518">
    <property type="entry name" value="HATPase_c"/>
    <property type="match status" value="1"/>
</dbReference>
<dbReference type="Proteomes" id="UP001652442">
    <property type="component" value="Unassembled WGS sequence"/>
</dbReference>
<keyword evidence="8" id="KW-0472">Membrane</keyword>
<dbReference type="PANTHER" id="PTHR45453:SF1">
    <property type="entry name" value="PHOSPHATE REGULON SENSOR PROTEIN PHOR"/>
    <property type="match status" value="1"/>
</dbReference>
<dbReference type="InterPro" id="IPR050351">
    <property type="entry name" value="BphY/WalK/GraS-like"/>
</dbReference>
<evidence type="ECO:0000256" key="7">
    <source>
        <dbReference type="ARBA" id="ARBA00023012"/>
    </source>
</evidence>
<dbReference type="Gene3D" id="3.30.565.10">
    <property type="entry name" value="Histidine kinase-like ATPase, C-terminal domain"/>
    <property type="match status" value="1"/>
</dbReference>
<dbReference type="GO" id="GO:0016301">
    <property type="term" value="F:kinase activity"/>
    <property type="evidence" value="ECO:0007669"/>
    <property type="project" value="UniProtKB-KW"/>
</dbReference>
<keyword evidence="11" id="KW-1185">Reference proteome</keyword>
<dbReference type="EC" id="2.7.13.3" evidence="3"/>
<dbReference type="InterPro" id="IPR003661">
    <property type="entry name" value="HisK_dim/P_dom"/>
</dbReference>